<dbReference type="AlphaFoldDB" id="J1AP84"/>
<keyword evidence="2" id="KW-1185">Reference proteome</keyword>
<dbReference type="PANTHER" id="PTHR39550:SF1">
    <property type="entry name" value="SLL0658 PROTEIN"/>
    <property type="match status" value="1"/>
</dbReference>
<reference evidence="1 2" key="1">
    <citation type="submission" date="2011-08" db="EMBL/GenBank/DDBJ databases">
        <title>The complete genome of Methanofollis liminatans DSM 4140.</title>
        <authorList>
            <consortium name="US DOE Joint Genome Institute (JGI-PGF)"/>
            <person name="Lucas S."/>
            <person name="Han J."/>
            <person name="Lapidus A."/>
            <person name="Bruce D."/>
            <person name="Goodwin L."/>
            <person name="Pitluck S."/>
            <person name="Peters L."/>
            <person name="Kyrpides N."/>
            <person name="Mavromatis K."/>
            <person name="Ivanova N."/>
            <person name="Mikhailova N."/>
            <person name="Lu M."/>
            <person name="Detter J.C."/>
            <person name="Tapia R."/>
            <person name="Han C."/>
            <person name="Land M."/>
            <person name="Hauser L."/>
            <person name="Markowitz V."/>
            <person name="Cheng J.-F."/>
            <person name="Hugenholtz P."/>
            <person name="Woyke T."/>
            <person name="Wu D."/>
            <person name="Spring S."/>
            <person name="Schuler E."/>
            <person name="Brambilla E."/>
            <person name="Klenk H.-P."/>
            <person name="Eisen J.A."/>
        </authorList>
    </citation>
    <scope>NUCLEOTIDE SEQUENCE [LARGE SCALE GENOMIC DNA]</scope>
    <source>
        <strain evidence="1 2">DSM 4140</strain>
    </source>
</reference>
<evidence type="ECO:0008006" key="3">
    <source>
        <dbReference type="Google" id="ProtNLM"/>
    </source>
</evidence>
<evidence type="ECO:0000313" key="1">
    <source>
        <dbReference type="EMBL" id="EJG06728.1"/>
    </source>
</evidence>
<gene>
    <name evidence="1" type="ORF">Metli_0764</name>
</gene>
<proteinExistence type="predicted"/>
<sequence>MPRAVSNSSPLIHLSAIGRLHLLQQFSSVCIPPAVWREVVEEGGNRPGTGEVRRAREEGWLSVVEPGNTALVHLLEQDLHPGEAESIALAVELKPDILLLDETEARRIAGLYDLPVTGIIGLLLQAKAEGQVVSMREEMDRLRGEGGFWIHDALYRRILTVTGEE</sequence>
<dbReference type="HOGENOM" id="CLU_115769_0_1_2"/>
<dbReference type="EMBL" id="CM001555">
    <property type="protein sequence ID" value="EJG06728.1"/>
    <property type="molecule type" value="Genomic_DNA"/>
</dbReference>
<organism evidence="1 2">
    <name type="scientific">Methanofollis liminatans DSM 4140</name>
    <dbReference type="NCBI Taxonomy" id="28892"/>
    <lineage>
        <taxon>Archaea</taxon>
        <taxon>Methanobacteriati</taxon>
        <taxon>Methanobacteriota</taxon>
        <taxon>Stenosarchaea group</taxon>
        <taxon>Methanomicrobia</taxon>
        <taxon>Methanomicrobiales</taxon>
        <taxon>Methanomicrobiaceae</taxon>
        <taxon>Methanofollis</taxon>
    </lineage>
</organism>
<dbReference type="STRING" id="28892.Metli_0764"/>
<evidence type="ECO:0000313" key="2">
    <source>
        <dbReference type="Proteomes" id="UP000005095"/>
    </source>
</evidence>
<name>J1AP84_9EURY</name>
<protein>
    <recommendedName>
        <fullName evidence="3">DUF3368 domain-containing protein</fullName>
    </recommendedName>
</protein>
<dbReference type="Pfam" id="PF11848">
    <property type="entry name" value="DUF3368"/>
    <property type="match status" value="1"/>
</dbReference>
<dbReference type="Proteomes" id="UP000005095">
    <property type="component" value="Chromosome"/>
</dbReference>
<accession>J1AP84</accession>
<dbReference type="InterPro" id="IPR021799">
    <property type="entry name" value="PIN-like_prokaryotic"/>
</dbReference>
<dbReference type="PANTHER" id="PTHR39550">
    <property type="entry name" value="SLL0658 PROTEIN"/>
    <property type="match status" value="1"/>
</dbReference>